<protein>
    <recommendedName>
        <fullName evidence="2">Antitoxin ParD</fullName>
    </recommendedName>
</protein>
<dbReference type="EMBL" id="JGVH01000010">
    <property type="protein sequence ID" value="KER04240.1"/>
    <property type="molecule type" value="Genomic_DNA"/>
</dbReference>
<evidence type="ECO:0000256" key="3">
    <source>
        <dbReference type="ARBA" id="ARBA00022649"/>
    </source>
</evidence>
<dbReference type="SUPFAM" id="SSF47598">
    <property type="entry name" value="Ribbon-helix-helix"/>
    <property type="match status" value="1"/>
</dbReference>
<evidence type="ECO:0000313" key="6">
    <source>
        <dbReference type="Proteomes" id="UP000028002"/>
    </source>
</evidence>
<gene>
    <name evidence="5" type="ORF">MEG1DRAFT_01010</name>
</gene>
<dbReference type="InterPro" id="IPR038296">
    <property type="entry name" value="ParD_sf"/>
</dbReference>
<organism evidence="5 6">
    <name type="scientific">Photorhabdus temperata subsp. temperata Meg1</name>
    <dbReference type="NCBI Taxonomy" id="1393735"/>
    <lineage>
        <taxon>Bacteria</taxon>
        <taxon>Pseudomonadati</taxon>
        <taxon>Pseudomonadota</taxon>
        <taxon>Gammaproteobacteria</taxon>
        <taxon>Enterobacterales</taxon>
        <taxon>Morganellaceae</taxon>
        <taxon>Photorhabdus</taxon>
    </lineage>
</organism>
<dbReference type="Pfam" id="PF03693">
    <property type="entry name" value="ParD_antitoxin"/>
    <property type="match status" value="1"/>
</dbReference>
<comment type="caution">
    <text evidence="5">The sequence shown here is derived from an EMBL/GenBank/DDBJ whole genome shotgun (WGS) entry which is preliminary data.</text>
</comment>
<comment type="similarity">
    <text evidence="1">Belongs to the ParD antitoxin family.</text>
</comment>
<evidence type="ECO:0000256" key="2">
    <source>
        <dbReference type="ARBA" id="ARBA00017940"/>
    </source>
</evidence>
<reference evidence="5 6" key="1">
    <citation type="submission" date="2014-03" db="EMBL/GenBank/DDBJ databases">
        <title>Draft Genome of Photorhabdus temperata Meg1.</title>
        <authorList>
            <person name="Hurst S.G.IV."/>
            <person name="Morris K."/>
            <person name="Thomas K."/>
            <person name="Tisa L.S."/>
        </authorList>
    </citation>
    <scope>NUCLEOTIDE SEQUENCE [LARGE SCALE GENOMIC DNA]</scope>
    <source>
        <strain evidence="5 6">Meg1</strain>
    </source>
</reference>
<comment type="function">
    <text evidence="4">Antitoxin component of a type II toxin-antitoxin (TA) system. Neutralizes the effect of toxin ParE.</text>
</comment>
<dbReference type="NCBIfam" id="TIGR02606">
    <property type="entry name" value="antidote_CC2985"/>
    <property type="match status" value="1"/>
</dbReference>
<dbReference type="InterPro" id="IPR010985">
    <property type="entry name" value="Ribbon_hlx_hlx"/>
</dbReference>
<dbReference type="InterPro" id="IPR022789">
    <property type="entry name" value="ParD"/>
</dbReference>
<dbReference type="PANTHER" id="PTHR36582:SF2">
    <property type="entry name" value="ANTITOXIN PARD"/>
    <property type="match status" value="1"/>
</dbReference>
<name>A0A081RZY7_PHOTE</name>
<evidence type="ECO:0000256" key="1">
    <source>
        <dbReference type="ARBA" id="ARBA00008580"/>
    </source>
</evidence>
<dbReference type="RefSeq" id="WP_021323369.1">
    <property type="nucleotide sequence ID" value="NZ_CAWLUD010000010.1"/>
</dbReference>
<dbReference type="Gene3D" id="6.10.10.120">
    <property type="entry name" value="Antitoxin ParD1-like"/>
    <property type="match status" value="1"/>
</dbReference>
<dbReference type="AlphaFoldDB" id="A0A081RZY7"/>
<dbReference type="PANTHER" id="PTHR36582">
    <property type="entry name" value="ANTITOXIN PARD"/>
    <property type="match status" value="1"/>
</dbReference>
<evidence type="ECO:0000256" key="4">
    <source>
        <dbReference type="ARBA" id="ARBA00037106"/>
    </source>
</evidence>
<dbReference type="GO" id="GO:0006355">
    <property type="term" value="P:regulation of DNA-templated transcription"/>
    <property type="evidence" value="ECO:0007669"/>
    <property type="project" value="InterPro"/>
</dbReference>
<proteinExistence type="inferred from homology"/>
<sequence>MATSVALSPHFEGFIREQINSGRYNNVSEVIRAGLRMLEEHEQAQKLAELRAAVSAGIESGEGLAAGEVFGELKHKYQRMNTNGQE</sequence>
<dbReference type="Proteomes" id="UP000028002">
    <property type="component" value="Unassembled WGS sequence"/>
</dbReference>
<evidence type="ECO:0000313" key="5">
    <source>
        <dbReference type="EMBL" id="KER04240.1"/>
    </source>
</evidence>
<dbReference type="PATRIC" id="fig|1393735.3.peg.1041"/>
<dbReference type="CDD" id="cd22231">
    <property type="entry name" value="RHH_NikR_HicB-like"/>
    <property type="match status" value="1"/>
</dbReference>
<keyword evidence="3" id="KW-1277">Toxin-antitoxin system</keyword>
<accession>A0A081RZY7</accession>